<dbReference type="InterPro" id="IPR012338">
    <property type="entry name" value="Beta-lactam/transpept-like"/>
</dbReference>
<comment type="similarity">
    <text evidence="1 9">Belongs to the peptidase S11 family.</text>
</comment>
<organism evidence="11 12">
    <name type="scientific">Limosilactobacillus equigenerosi DSM 18793 = JCM 14505</name>
    <dbReference type="NCBI Taxonomy" id="1423742"/>
    <lineage>
        <taxon>Bacteria</taxon>
        <taxon>Bacillati</taxon>
        <taxon>Bacillota</taxon>
        <taxon>Bacilli</taxon>
        <taxon>Lactobacillales</taxon>
        <taxon>Lactobacillaceae</taxon>
        <taxon>Limosilactobacillus</taxon>
    </lineage>
</organism>
<keyword evidence="3" id="KW-0378">Hydrolase</keyword>
<keyword evidence="4" id="KW-0133">Cell shape</keyword>
<feature type="active site" evidence="7">
    <location>
        <position position="114"/>
    </location>
</feature>
<dbReference type="Gene3D" id="3.40.710.10">
    <property type="entry name" value="DD-peptidase/beta-lactamase superfamily"/>
    <property type="match status" value="1"/>
</dbReference>
<evidence type="ECO:0000256" key="4">
    <source>
        <dbReference type="ARBA" id="ARBA00022960"/>
    </source>
</evidence>
<dbReference type="PANTHER" id="PTHR21581:SF11">
    <property type="entry name" value="D-ALANYL-D-ALANINE CARBOXYPEPTIDASE DACA"/>
    <property type="match status" value="1"/>
</dbReference>
<keyword evidence="11" id="KW-0121">Carboxypeptidase</keyword>
<evidence type="ECO:0000256" key="6">
    <source>
        <dbReference type="ARBA" id="ARBA00023316"/>
    </source>
</evidence>
<dbReference type="STRING" id="417373.GCA_001570685_01543"/>
<evidence type="ECO:0000256" key="3">
    <source>
        <dbReference type="ARBA" id="ARBA00022801"/>
    </source>
</evidence>
<dbReference type="GO" id="GO:0009002">
    <property type="term" value="F:serine-type D-Ala-D-Ala carboxypeptidase activity"/>
    <property type="evidence" value="ECO:0007669"/>
    <property type="project" value="InterPro"/>
</dbReference>
<reference evidence="11 12" key="1">
    <citation type="journal article" date="2015" name="Genome Announc.">
        <title>Expanding the biotechnology potential of lactobacilli through comparative genomics of 213 strains and associated genera.</title>
        <authorList>
            <person name="Sun Z."/>
            <person name="Harris H.M."/>
            <person name="McCann A."/>
            <person name="Guo C."/>
            <person name="Argimon S."/>
            <person name="Zhang W."/>
            <person name="Yang X."/>
            <person name="Jeffery I.B."/>
            <person name="Cooney J.C."/>
            <person name="Kagawa T.F."/>
            <person name="Liu W."/>
            <person name="Song Y."/>
            <person name="Salvetti E."/>
            <person name="Wrobel A."/>
            <person name="Rasinkangas P."/>
            <person name="Parkhill J."/>
            <person name="Rea M.C."/>
            <person name="O'Sullivan O."/>
            <person name="Ritari J."/>
            <person name="Douillard F.P."/>
            <person name="Paul Ross R."/>
            <person name="Yang R."/>
            <person name="Briner A.E."/>
            <person name="Felis G.E."/>
            <person name="de Vos W.M."/>
            <person name="Barrangou R."/>
            <person name="Klaenhammer T.R."/>
            <person name="Caufield P.W."/>
            <person name="Cui Y."/>
            <person name="Zhang H."/>
            <person name="O'Toole P.W."/>
        </authorList>
    </citation>
    <scope>NUCLEOTIDE SEQUENCE [LARGE SCALE GENOMIC DNA]</scope>
    <source>
        <strain evidence="11 12">DSM 18793</strain>
    </source>
</reference>
<dbReference type="PATRIC" id="fig|1423742.4.peg.961"/>
<keyword evidence="11" id="KW-0645">Protease</keyword>
<dbReference type="InterPro" id="IPR018044">
    <property type="entry name" value="Peptidase_S11"/>
</dbReference>
<dbReference type="GO" id="GO:0071555">
    <property type="term" value="P:cell wall organization"/>
    <property type="evidence" value="ECO:0007669"/>
    <property type="project" value="UniProtKB-KW"/>
</dbReference>
<feature type="domain" description="Peptidase S11 D-alanyl-D-alanine carboxypeptidase A N-terminal" evidence="10">
    <location>
        <begin position="16"/>
        <end position="271"/>
    </location>
</feature>
<dbReference type="GO" id="GO:0009252">
    <property type="term" value="P:peptidoglycan biosynthetic process"/>
    <property type="evidence" value="ECO:0007669"/>
    <property type="project" value="UniProtKB-KW"/>
</dbReference>
<evidence type="ECO:0000313" key="12">
    <source>
        <dbReference type="Proteomes" id="UP000051084"/>
    </source>
</evidence>
<evidence type="ECO:0000256" key="5">
    <source>
        <dbReference type="ARBA" id="ARBA00022984"/>
    </source>
</evidence>
<protein>
    <submittedName>
        <fullName evidence="11">Serine-type D-Ala-D-Ala carboxypeptidase</fullName>
    </submittedName>
</protein>
<dbReference type="Proteomes" id="UP000051084">
    <property type="component" value="Unassembled WGS sequence"/>
</dbReference>
<feature type="binding site" evidence="8">
    <location>
        <position position="241"/>
    </location>
    <ligand>
        <name>substrate</name>
    </ligand>
</feature>
<dbReference type="SUPFAM" id="SSF56601">
    <property type="entry name" value="beta-lactamase/transpeptidase-like"/>
    <property type="match status" value="1"/>
</dbReference>
<dbReference type="InterPro" id="IPR001967">
    <property type="entry name" value="Peptidase_S11_N"/>
</dbReference>
<feature type="active site" description="Acyl-ester intermediate" evidence="7">
    <location>
        <position position="50"/>
    </location>
</feature>
<feature type="active site" description="Proton acceptor" evidence="7">
    <location>
        <position position="53"/>
    </location>
</feature>
<accession>A0A0R1UZ92</accession>
<dbReference type="GO" id="GO:0006508">
    <property type="term" value="P:proteolysis"/>
    <property type="evidence" value="ECO:0007669"/>
    <property type="project" value="InterPro"/>
</dbReference>
<dbReference type="Pfam" id="PF00768">
    <property type="entry name" value="Peptidase_S11"/>
    <property type="match status" value="1"/>
</dbReference>
<dbReference type="OrthoDB" id="9791132at2"/>
<name>A0A0R1UZ92_9LACO</name>
<dbReference type="EMBL" id="AZGC01000023">
    <property type="protein sequence ID" value="KRL95179.1"/>
    <property type="molecule type" value="Genomic_DNA"/>
</dbReference>
<keyword evidence="2" id="KW-0732">Signal</keyword>
<comment type="caution">
    <text evidence="11">The sequence shown here is derived from an EMBL/GenBank/DDBJ whole genome shotgun (WGS) entry which is preliminary data.</text>
</comment>
<dbReference type="GO" id="GO:0008360">
    <property type="term" value="P:regulation of cell shape"/>
    <property type="evidence" value="ECO:0007669"/>
    <property type="project" value="UniProtKB-KW"/>
</dbReference>
<evidence type="ECO:0000256" key="8">
    <source>
        <dbReference type="PIRSR" id="PIRSR618044-2"/>
    </source>
</evidence>
<dbReference type="PANTHER" id="PTHR21581">
    <property type="entry name" value="D-ALANYL-D-ALANINE CARBOXYPEPTIDASE"/>
    <property type="match status" value="1"/>
</dbReference>
<evidence type="ECO:0000256" key="7">
    <source>
        <dbReference type="PIRSR" id="PIRSR618044-1"/>
    </source>
</evidence>
<evidence type="ECO:0000256" key="1">
    <source>
        <dbReference type="ARBA" id="ARBA00007164"/>
    </source>
</evidence>
<keyword evidence="12" id="KW-1185">Reference proteome</keyword>
<keyword evidence="5" id="KW-0573">Peptidoglycan synthesis</keyword>
<proteinExistence type="inferred from homology"/>
<sequence>MIILMVVNYPVRVEGSSEPKIAAEAVEMVDADTGQIIYQKHAQWQLPIASITKLLTVAVIHDEIKHHQISPRTKVEITPDIAAISNDPRYSSIGLAGSQSYSVLELLNAAMVKSADGATVALALAGGNSLDEFVTKMNQKAAQLGLKHYHIINPTGLSNGDMKMLKSADYSTDDENQLSANDIAILTQYLWNSYPQLFQVSAQKAANFYIKPGEVKRIDNLNKMLPGNTYAVPGVKMLGLKTGTSPRAGACFVSAGVYRGHRIITVVLHADGDNPDNRFIQTQALYRLLKQHYHLQTMRVPTQLTLFKVKGANITNLQVSSPKLTVWSNHSITSGDIGSQLDTNFIKQGRLVRPVKKHQRIGKWYLVNHRLDTITGDPLQYPMYSRYPVKRGNLITRIIH</sequence>
<evidence type="ECO:0000256" key="2">
    <source>
        <dbReference type="ARBA" id="ARBA00022729"/>
    </source>
</evidence>
<evidence type="ECO:0000256" key="9">
    <source>
        <dbReference type="RuleBase" id="RU004016"/>
    </source>
</evidence>
<evidence type="ECO:0000313" key="11">
    <source>
        <dbReference type="EMBL" id="KRL95179.1"/>
    </source>
</evidence>
<dbReference type="AlphaFoldDB" id="A0A0R1UZ92"/>
<keyword evidence="6" id="KW-0961">Cell wall biogenesis/degradation</keyword>
<dbReference type="PRINTS" id="PR00725">
    <property type="entry name" value="DADACBPTASE1"/>
</dbReference>
<evidence type="ECO:0000259" key="10">
    <source>
        <dbReference type="Pfam" id="PF00768"/>
    </source>
</evidence>
<gene>
    <name evidence="11" type="ORF">FC21_GL000923</name>
</gene>